<keyword evidence="1" id="KW-0175">Coiled coil</keyword>
<dbReference type="SUPFAM" id="SSF111369">
    <property type="entry name" value="HlyD-like secretion proteins"/>
    <property type="match status" value="1"/>
</dbReference>
<evidence type="ECO:0000313" key="2">
    <source>
        <dbReference type="EMBL" id="ADQ18166.1"/>
    </source>
</evidence>
<dbReference type="PANTHER" id="PTHR30438">
    <property type="entry name" value="36 KDA ANTIGEN-RELATED"/>
    <property type="match status" value="1"/>
</dbReference>
<protein>
    <submittedName>
        <fullName evidence="2">Biotin/lipoyl attachment domain-containing protein</fullName>
    </submittedName>
</protein>
<reference evidence="2 3" key="2">
    <citation type="journal article" date="2011" name="Stand. Genomic Sci.">
        <title>Complete genome sequence of Leadbetterella byssophila type strain (4M15).</title>
        <authorList>
            <person name="Abt B."/>
            <person name="Teshima H."/>
            <person name="Lucas S."/>
            <person name="Lapidus A."/>
            <person name="Del Rio T.G."/>
            <person name="Nolan M."/>
            <person name="Tice H."/>
            <person name="Cheng J.F."/>
            <person name="Pitluck S."/>
            <person name="Liolios K."/>
            <person name="Pagani I."/>
            <person name="Ivanova N."/>
            <person name="Mavromatis K."/>
            <person name="Pati A."/>
            <person name="Tapia R."/>
            <person name="Han C."/>
            <person name="Goodwin L."/>
            <person name="Chen A."/>
            <person name="Palaniappan K."/>
            <person name="Land M."/>
            <person name="Hauser L."/>
            <person name="Chang Y.J."/>
            <person name="Jeffries C.D."/>
            <person name="Rohde M."/>
            <person name="Goker M."/>
            <person name="Tindall B.J."/>
            <person name="Detter J.C."/>
            <person name="Woyke T."/>
            <person name="Bristow J."/>
            <person name="Eisen J.A."/>
            <person name="Markowitz V."/>
            <person name="Hugenholtz P."/>
            <person name="Klenk H.P."/>
            <person name="Kyrpides N.C."/>
        </authorList>
    </citation>
    <scope>NUCLEOTIDE SEQUENCE [LARGE SCALE GENOMIC DNA]</scope>
    <source>
        <strain evidence="3">DSM 17132 / JCM 16389 / KACC 11308 / NBRC 106382 / 4M15</strain>
    </source>
</reference>
<organism evidence="2 3">
    <name type="scientific">Leadbetterella byssophila (strain DSM 17132 / JCM 16389 / KACC 11308 / NBRC 106382 / 4M15)</name>
    <dbReference type="NCBI Taxonomy" id="649349"/>
    <lineage>
        <taxon>Bacteria</taxon>
        <taxon>Pseudomonadati</taxon>
        <taxon>Bacteroidota</taxon>
        <taxon>Cytophagia</taxon>
        <taxon>Cytophagales</taxon>
        <taxon>Leadbetterellaceae</taxon>
        <taxon>Leadbetterella</taxon>
    </lineage>
</organism>
<dbReference type="EMBL" id="CP002305">
    <property type="protein sequence ID" value="ADQ18166.1"/>
    <property type="molecule type" value="Genomic_DNA"/>
</dbReference>
<dbReference type="PANTHER" id="PTHR30438:SF2">
    <property type="entry name" value="MEMBRANE PROTEIN"/>
    <property type="match status" value="1"/>
</dbReference>
<dbReference type="AlphaFoldDB" id="E4RYD0"/>
<evidence type="ECO:0000256" key="1">
    <source>
        <dbReference type="SAM" id="Coils"/>
    </source>
</evidence>
<dbReference type="STRING" id="649349.Lbys_2502"/>
<reference key="1">
    <citation type="submission" date="2010-11" db="EMBL/GenBank/DDBJ databases">
        <title>The complete genome of Leadbetterella byssophila DSM 17132.</title>
        <authorList>
            <consortium name="US DOE Joint Genome Institute (JGI-PGF)"/>
            <person name="Lucas S."/>
            <person name="Copeland A."/>
            <person name="Lapidus A."/>
            <person name="Glavina del Rio T."/>
            <person name="Dalin E."/>
            <person name="Tice H."/>
            <person name="Bruce D."/>
            <person name="Goodwin L."/>
            <person name="Pitluck S."/>
            <person name="Kyrpides N."/>
            <person name="Mavromatis K."/>
            <person name="Ivanova N."/>
            <person name="Teshima H."/>
            <person name="Brettin T."/>
            <person name="Detter J.C."/>
            <person name="Han C."/>
            <person name="Tapia R."/>
            <person name="Land M."/>
            <person name="Hauser L."/>
            <person name="Markowitz V."/>
            <person name="Cheng J.-F."/>
            <person name="Hugenholtz P."/>
            <person name="Woyke T."/>
            <person name="Wu D."/>
            <person name="Tindall B."/>
            <person name="Pomrenke H.G."/>
            <person name="Brambilla E."/>
            <person name="Klenk H.-P."/>
            <person name="Eisen J.A."/>
        </authorList>
    </citation>
    <scope>NUCLEOTIDE SEQUENCE [LARGE SCALE GENOMIC DNA]</scope>
    <source>
        <strain>DSM 17132</strain>
    </source>
</reference>
<dbReference type="RefSeq" id="WP_013409206.1">
    <property type="nucleotide sequence ID" value="NC_014655.1"/>
</dbReference>
<dbReference type="Proteomes" id="UP000007435">
    <property type="component" value="Chromosome"/>
</dbReference>
<name>E4RYD0_LEAB4</name>
<feature type="coiled-coil region" evidence="1">
    <location>
        <begin position="67"/>
        <end position="120"/>
    </location>
</feature>
<sequence length="316" mass="34735">MKKILFVATSLFVLNSCTEKKNDPIVEGKVKRDVIAFAPKVTGRILEIRVEEGDQVHVGDTLAVLDVPEAKAKLSQVQGLLKSAEAQKTLAQNGATPNQLKQLRAKKAGLQEQFNFAEKSFNRAKAMAADSMMSAQAFDEVLAKYMGAKAQLDAVNAELTEAENGIRYETKLAAQGQADQAKGALQEVQIALSERYIIATSDMMIETISLHEGELATAGYPIFNGYIPNKVYFRFTLPEKAIAAYQTGQEVEIEMPFLKQNVKGKISTIKQLTRYANITAAYPDYQIEEAIYEIKVVPADLSHAGKWLTNATAVLK</sequence>
<accession>E4RYD0</accession>
<dbReference type="Gene3D" id="2.40.50.100">
    <property type="match status" value="1"/>
</dbReference>
<evidence type="ECO:0000313" key="3">
    <source>
        <dbReference type="Proteomes" id="UP000007435"/>
    </source>
</evidence>
<proteinExistence type="predicted"/>
<dbReference type="HOGENOM" id="CLU_018816_6_1_10"/>
<dbReference type="Gene3D" id="1.10.287.470">
    <property type="entry name" value="Helix hairpin bin"/>
    <property type="match status" value="2"/>
</dbReference>
<dbReference type="GO" id="GO:0005886">
    <property type="term" value="C:plasma membrane"/>
    <property type="evidence" value="ECO:0007669"/>
    <property type="project" value="TreeGrafter"/>
</dbReference>
<keyword evidence="3" id="KW-1185">Reference proteome</keyword>
<dbReference type="eggNOG" id="COG1566">
    <property type="taxonomic scope" value="Bacteria"/>
</dbReference>
<gene>
    <name evidence="2" type="ordered locus">Lbys_2502</name>
</gene>
<dbReference type="KEGG" id="lby:Lbys_2502"/>
<dbReference type="OrthoDB" id="9798190at2"/>